<evidence type="ECO:0000313" key="3">
    <source>
        <dbReference type="Proteomes" id="UP001055712"/>
    </source>
</evidence>
<evidence type="ECO:0008006" key="4">
    <source>
        <dbReference type="Google" id="ProtNLM"/>
    </source>
</evidence>
<proteinExistence type="predicted"/>
<evidence type="ECO:0000313" key="2">
    <source>
        <dbReference type="EMBL" id="KAI3437830.1"/>
    </source>
</evidence>
<dbReference type="EMBL" id="SIDB01000001">
    <property type="protein sequence ID" value="KAI3437830.1"/>
    <property type="molecule type" value="Genomic_DNA"/>
</dbReference>
<dbReference type="OrthoDB" id="2147978at2759"/>
<name>A0A9D4Z1H1_CHLVU</name>
<dbReference type="PANTHER" id="PTHR40637">
    <property type="entry name" value="ESSS SUBUNIT OF NADH:UBIQUINONE OXIDOREDUCTASE (COMPLEX I) PROTEIN"/>
    <property type="match status" value="1"/>
</dbReference>
<comment type="caution">
    <text evidence="2">The sequence shown here is derived from an EMBL/GenBank/DDBJ whole genome shotgun (WGS) entry which is preliminary data.</text>
</comment>
<dbReference type="PANTHER" id="PTHR40637:SF1">
    <property type="entry name" value="ESSS SUBUNIT OF NADH:UBIQUINONE OXIDOREDUCTASE (COMPLEX I) PROTEIN"/>
    <property type="match status" value="1"/>
</dbReference>
<dbReference type="AlphaFoldDB" id="A0A9D4Z1H1"/>
<reference evidence="2" key="2">
    <citation type="submission" date="2020-11" db="EMBL/GenBank/DDBJ databases">
        <authorList>
            <person name="Cecchin M."/>
            <person name="Marcolungo L."/>
            <person name="Rossato M."/>
            <person name="Girolomoni L."/>
            <person name="Cosentino E."/>
            <person name="Cuine S."/>
            <person name="Li-Beisson Y."/>
            <person name="Delledonne M."/>
            <person name="Ballottari M."/>
        </authorList>
    </citation>
    <scope>NUCLEOTIDE SEQUENCE</scope>
    <source>
        <strain evidence="2">211/11P</strain>
        <tissue evidence="2">Whole cell</tissue>
    </source>
</reference>
<gene>
    <name evidence="2" type="ORF">D9Q98_000277</name>
</gene>
<keyword evidence="3" id="KW-1185">Reference proteome</keyword>
<protein>
    <recommendedName>
        <fullName evidence="4">NADH dehydrogenase [ubiquinone] 1 beta subcomplex subunit 11, mitochondrial</fullName>
    </recommendedName>
</protein>
<reference evidence="2" key="1">
    <citation type="journal article" date="2019" name="Plant J.">
        <title>Chlorella vulgaris genome assembly and annotation reveals the molecular basis for metabolic acclimation to high light conditions.</title>
        <authorList>
            <person name="Cecchin M."/>
            <person name="Marcolungo L."/>
            <person name="Rossato M."/>
            <person name="Girolomoni L."/>
            <person name="Cosentino E."/>
            <person name="Cuine S."/>
            <person name="Li-Beisson Y."/>
            <person name="Delledonne M."/>
            <person name="Ballottari M."/>
        </authorList>
    </citation>
    <scope>NUCLEOTIDE SEQUENCE</scope>
    <source>
        <strain evidence="2">211/11P</strain>
    </source>
</reference>
<organism evidence="2 3">
    <name type="scientific">Chlorella vulgaris</name>
    <name type="common">Green alga</name>
    <dbReference type="NCBI Taxonomy" id="3077"/>
    <lineage>
        <taxon>Eukaryota</taxon>
        <taxon>Viridiplantae</taxon>
        <taxon>Chlorophyta</taxon>
        <taxon>core chlorophytes</taxon>
        <taxon>Trebouxiophyceae</taxon>
        <taxon>Chlorellales</taxon>
        <taxon>Chlorellaceae</taxon>
        <taxon>Chlorella clade</taxon>
        <taxon>Chlorella</taxon>
    </lineage>
</organism>
<sequence length="98" mass="10392">MSLLARRLPLTARRCAKTRGAGGGGSFFAEGKHEPGGNLFGETPPPPGQSRKWESWEGPWYFTFGAATAMLTIGLSARPDSSLTAWADRQAAAKRAAA</sequence>
<dbReference type="Proteomes" id="UP001055712">
    <property type="component" value="Unassembled WGS sequence"/>
</dbReference>
<feature type="region of interest" description="Disordered" evidence="1">
    <location>
        <begin position="17"/>
        <end position="52"/>
    </location>
</feature>
<accession>A0A9D4Z1H1</accession>
<evidence type="ECO:0000256" key="1">
    <source>
        <dbReference type="SAM" id="MobiDB-lite"/>
    </source>
</evidence>